<dbReference type="GeneID" id="25299658"/>
<feature type="chain" id="PRO_5002242920" description="Amidase domain-containing protein" evidence="1">
    <location>
        <begin position="22"/>
        <end position="681"/>
    </location>
</feature>
<proteinExistence type="predicted"/>
<evidence type="ECO:0008006" key="6">
    <source>
        <dbReference type="Google" id="ProtNLM"/>
    </source>
</evidence>
<evidence type="ECO:0000259" key="2">
    <source>
        <dbReference type="Pfam" id="PF01425"/>
    </source>
</evidence>
<dbReference type="InterPro" id="IPR036928">
    <property type="entry name" value="AS_sf"/>
</dbReference>
<sequence>MTRFSYLSLVAASLLTSRAVSLDVLSSAADGSLTFTITGANYSVQDEDFSTGIYYVPPLSQSAPVATFESSGLSGIVETNTYMPFTVIVTNATTLTGDVLEEIVTTYSEDDVFTPGFLQGVQIITTGEASWEQSATAYLATLEPKLLLLPSTVTRQDSSTESSPKPFVIASVPAGDDTTPPGPYLGTLAAGGTLTLRKVYAMFSDYQEAMMSGVTENDDGSFSQVTAFNPAQFSALIPFPSKLYSSLMDRDQYPLAGLRFSLKDLMPVRGVVLTGGSRAYAKLYDTPANETAPAIDRLLNLGAVLVGMAKLSTFAYGSWPYQNMDYSYSWNIRADGWLGLSASSFGSAASIAAYDALDFSVGSDTTGSVRNPADRVGVYGIRPSWGAIDLTTVIPSATSMDSLGVLARSPAILTQVLSAWETVEDGPLERGDFTLPKKIFFPSEFFPVNNSAAQTVIDNWLANMTEALDMEIEEQNVTTLFRETINQNDTLATYTADFGSLTRYDNWNLFGEKFVADYEERFNNRTPAADNQVLIAWRQARTYPEYRKQWNEDRMATFGDFVNTKVIPYSNETCTEGFWVYHISDTGGGVPEYRDVLNYDYFPPFLPMRAASIAPYAKLVDVTVPIGKITYDSLISLREEELIITLNFVAHRGCDAVLLKFLNLCEARGFCNPVKTGPTAW</sequence>
<feature type="signal peptide" evidence="1">
    <location>
        <begin position="1"/>
        <end position="21"/>
    </location>
</feature>
<dbReference type="OrthoDB" id="5423360at2759"/>
<evidence type="ECO:0000259" key="3">
    <source>
        <dbReference type="Pfam" id="PF26053"/>
    </source>
</evidence>
<dbReference type="Pfam" id="PF01425">
    <property type="entry name" value="Amidase"/>
    <property type="match status" value="1"/>
</dbReference>
<dbReference type="AlphaFoldDB" id="A0A0D2H1L8"/>
<name>A0A0D2H1L8_9EURO</name>
<organism evidence="4 5">
    <name type="scientific">Fonsecaea pedrosoi CBS 271.37</name>
    <dbReference type="NCBI Taxonomy" id="1442368"/>
    <lineage>
        <taxon>Eukaryota</taxon>
        <taxon>Fungi</taxon>
        <taxon>Dikarya</taxon>
        <taxon>Ascomycota</taxon>
        <taxon>Pezizomycotina</taxon>
        <taxon>Eurotiomycetes</taxon>
        <taxon>Chaetothyriomycetidae</taxon>
        <taxon>Chaetothyriales</taxon>
        <taxon>Herpotrichiellaceae</taxon>
        <taxon>Fonsecaea</taxon>
    </lineage>
</organism>
<accession>A0A0D2H1L8</accession>
<protein>
    <recommendedName>
        <fullName evidence="6">Amidase domain-containing protein</fullName>
    </recommendedName>
</protein>
<evidence type="ECO:0000313" key="4">
    <source>
        <dbReference type="EMBL" id="KIW84780.1"/>
    </source>
</evidence>
<reference evidence="4 5" key="1">
    <citation type="submission" date="2015-01" db="EMBL/GenBank/DDBJ databases">
        <title>The Genome Sequence of Fonsecaea pedrosoi CBS 271.37.</title>
        <authorList>
            <consortium name="The Broad Institute Genomics Platform"/>
            <person name="Cuomo C."/>
            <person name="de Hoog S."/>
            <person name="Gorbushina A."/>
            <person name="Stielow B."/>
            <person name="Teixiera M."/>
            <person name="Abouelleil A."/>
            <person name="Chapman S.B."/>
            <person name="Priest M."/>
            <person name="Young S.K."/>
            <person name="Wortman J."/>
            <person name="Nusbaum C."/>
            <person name="Birren B."/>
        </authorList>
    </citation>
    <scope>NUCLEOTIDE SEQUENCE [LARGE SCALE GENOMIC DNA]</scope>
    <source>
        <strain evidence="4 5">CBS 271.37</strain>
    </source>
</reference>
<dbReference type="PANTHER" id="PTHR46310:SF7">
    <property type="entry name" value="AMIDASE 1"/>
    <property type="match status" value="1"/>
</dbReference>
<dbReference type="SUPFAM" id="SSF75304">
    <property type="entry name" value="Amidase signature (AS) enzymes"/>
    <property type="match status" value="1"/>
</dbReference>
<dbReference type="Proteomes" id="UP000053029">
    <property type="component" value="Unassembled WGS sequence"/>
</dbReference>
<dbReference type="Gene3D" id="3.90.1300.10">
    <property type="entry name" value="Amidase signature (AS) domain"/>
    <property type="match status" value="1"/>
</dbReference>
<dbReference type="Pfam" id="PF26053">
    <property type="entry name" value="DUF8016"/>
    <property type="match status" value="1"/>
</dbReference>
<feature type="domain" description="Amidase" evidence="2">
    <location>
        <begin position="250"/>
        <end position="409"/>
    </location>
</feature>
<dbReference type="HOGENOM" id="CLU_020129_1_0_1"/>
<keyword evidence="1" id="KW-0732">Signal</keyword>
<evidence type="ECO:0000313" key="5">
    <source>
        <dbReference type="Proteomes" id="UP000053029"/>
    </source>
</evidence>
<dbReference type="PANTHER" id="PTHR46310">
    <property type="entry name" value="AMIDASE 1"/>
    <property type="match status" value="1"/>
</dbReference>
<feature type="domain" description="Scytalone dehydratase-like protein Arp1 N-terminal" evidence="3">
    <location>
        <begin position="63"/>
        <end position="200"/>
    </location>
</feature>
<dbReference type="VEuPathDB" id="FungiDB:Z517_00168"/>
<gene>
    <name evidence="4" type="ORF">Z517_00168</name>
</gene>
<dbReference type="RefSeq" id="XP_013288588.1">
    <property type="nucleotide sequence ID" value="XM_013433134.1"/>
</dbReference>
<dbReference type="InterPro" id="IPR023631">
    <property type="entry name" value="Amidase_dom"/>
</dbReference>
<dbReference type="InterPro" id="IPR058329">
    <property type="entry name" value="Arp1_N"/>
</dbReference>
<keyword evidence="5" id="KW-1185">Reference proteome</keyword>
<evidence type="ECO:0000256" key="1">
    <source>
        <dbReference type="SAM" id="SignalP"/>
    </source>
</evidence>
<dbReference type="STRING" id="1442368.A0A0D2H1L8"/>
<dbReference type="EMBL" id="KN846969">
    <property type="protein sequence ID" value="KIW84780.1"/>
    <property type="molecule type" value="Genomic_DNA"/>
</dbReference>